<dbReference type="Proteomes" id="UP000789342">
    <property type="component" value="Unassembled WGS sequence"/>
</dbReference>
<dbReference type="EMBL" id="CAJVPV010058086">
    <property type="protein sequence ID" value="CAG8787499.1"/>
    <property type="molecule type" value="Genomic_DNA"/>
</dbReference>
<evidence type="ECO:0000256" key="1">
    <source>
        <dbReference type="SAM" id="Phobius"/>
    </source>
</evidence>
<organism evidence="2 3">
    <name type="scientific">Acaulospora morrowiae</name>
    <dbReference type="NCBI Taxonomy" id="94023"/>
    <lineage>
        <taxon>Eukaryota</taxon>
        <taxon>Fungi</taxon>
        <taxon>Fungi incertae sedis</taxon>
        <taxon>Mucoromycota</taxon>
        <taxon>Glomeromycotina</taxon>
        <taxon>Glomeromycetes</taxon>
        <taxon>Diversisporales</taxon>
        <taxon>Acaulosporaceae</taxon>
        <taxon>Acaulospora</taxon>
    </lineage>
</organism>
<dbReference type="AlphaFoldDB" id="A0A9N9P4Q5"/>
<name>A0A9N9P4Q5_9GLOM</name>
<feature type="transmembrane region" description="Helical" evidence="1">
    <location>
        <begin position="59"/>
        <end position="81"/>
    </location>
</feature>
<feature type="non-terminal residue" evidence="2">
    <location>
        <position position="1"/>
    </location>
</feature>
<dbReference type="OrthoDB" id="2340087at2759"/>
<protein>
    <submittedName>
        <fullName evidence="2">11318_t:CDS:1</fullName>
    </submittedName>
</protein>
<proteinExistence type="predicted"/>
<evidence type="ECO:0000313" key="2">
    <source>
        <dbReference type="EMBL" id="CAG8787499.1"/>
    </source>
</evidence>
<evidence type="ECO:0000313" key="3">
    <source>
        <dbReference type="Proteomes" id="UP000789342"/>
    </source>
</evidence>
<keyword evidence="1" id="KW-1133">Transmembrane helix</keyword>
<gene>
    <name evidence="2" type="ORF">AMORRO_LOCUS17855</name>
</gene>
<accession>A0A9N9P4Q5</accession>
<keyword evidence="1" id="KW-0472">Membrane</keyword>
<feature type="transmembrane region" description="Helical" evidence="1">
    <location>
        <begin position="87"/>
        <end position="114"/>
    </location>
</feature>
<reference evidence="2" key="1">
    <citation type="submission" date="2021-06" db="EMBL/GenBank/DDBJ databases">
        <authorList>
            <person name="Kallberg Y."/>
            <person name="Tangrot J."/>
            <person name="Rosling A."/>
        </authorList>
    </citation>
    <scope>NUCLEOTIDE SEQUENCE</scope>
    <source>
        <strain evidence="2">CL551</strain>
    </source>
</reference>
<feature type="non-terminal residue" evidence="2">
    <location>
        <position position="132"/>
    </location>
</feature>
<comment type="caution">
    <text evidence="2">The sequence shown here is derived from an EMBL/GenBank/DDBJ whole genome shotgun (WGS) entry which is preliminary data.</text>
</comment>
<sequence length="132" mass="14924">RELRNNDRFSQWWSQNSKTALILTIFSGIDNEALKVIYSYAAGYTVFREKSFSQTGKKLVLFATIFSLIIEDFAQLIYLIIYQAVTIIPAIIPIIVLATCILIILLKIICFILYMGQNNTTIVGAGPEPHAY</sequence>
<keyword evidence="1" id="KW-0812">Transmembrane</keyword>
<keyword evidence="3" id="KW-1185">Reference proteome</keyword>